<evidence type="ECO:0000256" key="2">
    <source>
        <dbReference type="ARBA" id="ARBA00022737"/>
    </source>
</evidence>
<evidence type="ECO:0000313" key="8">
    <source>
        <dbReference type="EMBL" id="KAK7492630.1"/>
    </source>
</evidence>
<accession>A0ABD0KZV1</accession>
<keyword evidence="6" id="KW-0732">Signal</keyword>
<dbReference type="PANTHER" id="PTHR31490:SF1">
    <property type="entry name" value="ENDO-1,4-BETA-XYLANASE 1"/>
    <property type="match status" value="1"/>
</dbReference>
<feature type="domain" description="GH10" evidence="7">
    <location>
        <begin position="208"/>
        <end position="380"/>
    </location>
</feature>
<proteinExistence type="inferred from homology"/>
<dbReference type="PROSITE" id="PS51760">
    <property type="entry name" value="GH10_2"/>
    <property type="match status" value="1"/>
</dbReference>
<dbReference type="InterPro" id="IPR017853">
    <property type="entry name" value="GH"/>
</dbReference>
<evidence type="ECO:0000256" key="1">
    <source>
        <dbReference type="ARBA" id="ARBA00007495"/>
    </source>
</evidence>
<dbReference type="Proteomes" id="UP001519460">
    <property type="component" value="Unassembled WGS sequence"/>
</dbReference>
<keyword evidence="2" id="KW-0677">Repeat</keyword>
<evidence type="ECO:0000313" key="9">
    <source>
        <dbReference type="Proteomes" id="UP001519460"/>
    </source>
</evidence>
<keyword evidence="4" id="KW-0119">Carbohydrate metabolism</keyword>
<dbReference type="EMBL" id="JACVVK020000101">
    <property type="protein sequence ID" value="KAK7492630.1"/>
    <property type="molecule type" value="Genomic_DNA"/>
</dbReference>
<keyword evidence="3" id="KW-0378">Hydrolase</keyword>
<protein>
    <recommendedName>
        <fullName evidence="7">GH10 domain-containing protein</fullName>
    </recommendedName>
</protein>
<gene>
    <name evidence="8" type="ORF">BaRGS_00016109</name>
</gene>
<dbReference type="SUPFAM" id="SSF49785">
    <property type="entry name" value="Galactose-binding domain-like"/>
    <property type="match status" value="1"/>
</dbReference>
<evidence type="ECO:0000256" key="6">
    <source>
        <dbReference type="SAM" id="SignalP"/>
    </source>
</evidence>
<name>A0ABD0KZV1_9CAEN</name>
<dbReference type="InterPro" id="IPR003305">
    <property type="entry name" value="CenC_carb-bd"/>
</dbReference>
<comment type="similarity">
    <text evidence="1">Belongs to the glycosyl hydrolase 10 (cellulase F) family.</text>
</comment>
<dbReference type="InterPro" id="IPR044846">
    <property type="entry name" value="GH10"/>
</dbReference>
<dbReference type="Pfam" id="PF02018">
    <property type="entry name" value="CBM_4_9"/>
    <property type="match status" value="1"/>
</dbReference>
<dbReference type="Gene3D" id="3.20.20.80">
    <property type="entry name" value="Glycosidases"/>
    <property type="match status" value="1"/>
</dbReference>
<evidence type="ECO:0000256" key="5">
    <source>
        <dbReference type="ARBA" id="ARBA00023326"/>
    </source>
</evidence>
<evidence type="ECO:0000259" key="7">
    <source>
        <dbReference type="PROSITE" id="PS51760"/>
    </source>
</evidence>
<keyword evidence="9" id="KW-1185">Reference proteome</keyword>
<keyword evidence="5" id="KW-0624">Polysaccharide degradation</keyword>
<dbReference type="GO" id="GO:0031176">
    <property type="term" value="F:endo-1,4-beta-xylanase activity"/>
    <property type="evidence" value="ECO:0007669"/>
    <property type="project" value="UniProtKB-ARBA"/>
</dbReference>
<organism evidence="8 9">
    <name type="scientific">Batillaria attramentaria</name>
    <dbReference type="NCBI Taxonomy" id="370345"/>
    <lineage>
        <taxon>Eukaryota</taxon>
        <taxon>Metazoa</taxon>
        <taxon>Spiralia</taxon>
        <taxon>Lophotrochozoa</taxon>
        <taxon>Mollusca</taxon>
        <taxon>Gastropoda</taxon>
        <taxon>Caenogastropoda</taxon>
        <taxon>Sorbeoconcha</taxon>
        <taxon>Cerithioidea</taxon>
        <taxon>Batillariidae</taxon>
        <taxon>Batillaria</taxon>
    </lineage>
</organism>
<dbReference type="Pfam" id="PF00331">
    <property type="entry name" value="Glyco_hydro_10"/>
    <property type="match status" value="1"/>
</dbReference>
<comment type="caution">
    <text evidence="8">The sequence shown here is derived from an EMBL/GenBank/DDBJ whole genome shotgun (WGS) entry which is preliminary data.</text>
</comment>
<dbReference type="Gene3D" id="2.60.120.260">
    <property type="entry name" value="Galactose-binding domain-like"/>
    <property type="match status" value="1"/>
</dbReference>
<feature type="signal peptide" evidence="6">
    <location>
        <begin position="1"/>
        <end position="22"/>
    </location>
</feature>
<reference evidence="8 9" key="1">
    <citation type="journal article" date="2023" name="Sci. Data">
        <title>Genome assembly of the Korean intertidal mud-creeper Batillaria attramentaria.</title>
        <authorList>
            <person name="Patra A.K."/>
            <person name="Ho P.T."/>
            <person name="Jun S."/>
            <person name="Lee S.J."/>
            <person name="Kim Y."/>
            <person name="Won Y.J."/>
        </authorList>
    </citation>
    <scope>NUCLEOTIDE SEQUENCE [LARGE SCALE GENOMIC DNA]</scope>
    <source>
        <strain evidence="8">Wonlab-2016</strain>
    </source>
</reference>
<evidence type="ECO:0000256" key="3">
    <source>
        <dbReference type="ARBA" id="ARBA00022801"/>
    </source>
</evidence>
<feature type="chain" id="PRO_5044757222" description="GH10 domain-containing protein" evidence="6">
    <location>
        <begin position="23"/>
        <end position="380"/>
    </location>
</feature>
<sequence length="380" mass="43352">MNSVGTIFLGFLLLVTWRPSTGQQTNLLANPSFEDDLQGNWKLWGGNMERVYDPQDSRHGDYVAKCSQRTKDYQGPTMLDVPVQPGGRYAFQGYVKLTNSSQSTKIWQLFKAVMIFEYADGMFASAKFSVRGPDPGVDFLVDDFSLFEVAENTTWRADSYSNIENYRKSDVTFSVTLPTGVQPSEIDLQIDLKKHLFGFGTLVKDIRIKQQPTNAYSKLVFNLFNWATVQTYKWKLQKGNETHPDFSSALEVTDILNSNGLKVRGHSIFWNVEDNIPDWVKAKTNAELPQVLFSHLDYIVNVSLGKLAHWDVQNEHIYSHYLEERLGPAYANLTKDFFRSVKELDPVTKLYYNDFTGVTSGSHTQVTSPRVDDVQWFSVL</sequence>
<dbReference type="AlphaFoldDB" id="A0ABD0KZV1"/>
<evidence type="ECO:0000256" key="4">
    <source>
        <dbReference type="ARBA" id="ARBA00023277"/>
    </source>
</evidence>
<dbReference type="InterPro" id="IPR008979">
    <property type="entry name" value="Galactose-bd-like_sf"/>
</dbReference>
<dbReference type="InterPro" id="IPR001000">
    <property type="entry name" value="GH10_dom"/>
</dbReference>
<dbReference type="GO" id="GO:0000272">
    <property type="term" value="P:polysaccharide catabolic process"/>
    <property type="evidence" value="ECO:0007669"/>
    <property type="project" value="UniProtKB-KW"/>
</dbReference>
<dbReference type="PANTHER" id="PTHR31490">
    <property type="entry name" value="GLYCOSYL HYDROLASE"/>
    <property type="match status" value="1"/>
</dbReference>
<dbReference type="SUPFAM" id="SSF51445">
    <property type="entry name" value="(Trans)glycosidases"/>
    <property type="match status" value="1"/>
</dbReference>